<comment type="similarity">
    <text evidence="2">Belongs to the PBP/GOBP family.</text>
</comment>
<dbReference type="CDD" id="cd23992">
    <property type="entry name" value="PBP_GOBP"/>
    <property type="match status" value="1"/>
</dbReference>
<reference evidence="7" key="2">
    <citation type="submission" date="2025-05" db="UniProtKB">
        <authorList>
            <consortium name="EnsemblMetazoa"/>
        </authorList>
    </citation>
    <scope>IDENTIFICATION</scope>
    <source>
        <strain evidence="7">Foshan</strain>
    </source>
</reference>
<keyword evidence="4 6" id="KW-0732">Signal</keyword>
<evidence type="ECO:0000256" key="1">
    <source>
        <dbReference type="ARBA" id="ARBA00004613"/>
    </source>
</evidence>
<keyword evidence="5" id="KW-1015">Disulfide bond</keyword>
<name>A0ABM1YMW3_AEDAL</name>
<evidence type="ECO:0000313" key="8">
    <source>
        <dbReference type="Proteomes" id="UP000069940"/>
    </source>
</evidence>
<dbReference type="RefSeq" id="XP_062710168.1">
    <property type="nucleotide sequence ID" value="XM_062854184.1"/>
</dbReference>
<feature type="chain" id="PRO_5046489982" evidence="6">
    <location>
        <begin position="26"/>
        <end position="338"/>
    </location>
</feature>
<proteinExistence type="inferred from homology"/>
<sequence>MQVKKLVTFSLLLISALFLIENVATTNRHSSIFKSIDSTDGECHRYLIGRDGNCSVRCRGLLHRFWTEQSKLSYSAIKQFYQPDPEDKCYLDRTIECLKRVSVLENNCGLVDQYVRCYKDQYGEEDTTAARFIPFTRVQQTRILMECAAILGIPEDSLIQAAMNTSEMPHEACLLRCFLIRQGLYSDAGGFDLERLEVQCGGYGNDWDPVAVRKCFANVTNDDQCSKVQRMTKTCLPVYLKVMPNPNIRTNKFIPAIVEFMGIEVDTRVGSLEARFVNQVISSNAPISVVGHVLGAHAKSRLKTSIAIDPERSYIPQITVVEDIFQQNEQDSILLLLQ</sequence>
<evidence type="ECO:0000256" key="4">
    <source>
        <dbReference type="ARBA" id="ARBA00022729"/>
    </source>
</evidence>
<evidence type="ECO:0000256" key="3">
    <source>
        <dbReference type="ARBA" id="ARBA00022525"/>
    </source>
</evidence>
<dbReference type="InterPro" id="IPR036728">
    <property type="entry name" value="PBP_GOBP_sf"/>
</dbReference>
<keyword evidence="8" id="KW-1185">Reference proteome</keyword>
<dbReference type="EnsemblMetazoa" id="AALFPA23_010598.R14858">
    <property type="protein sequence ID" value="AALFPA23_010598.P14858"/>
    <property type="gene ID" value="AALFPA23_010598"/>
</dbReference>
<dbReference type="PANTHER" id="PTHR11857:SF46">
    <property type="entry name" value="GENERAL ODORANT-BINDING PROTEIN 99A-RELATED"/>
    <property type="match status" value="1"/>
</dbReference>
<organism evidence="7 8">
    <name type="scientific">Aedes albopictus</name>
    <name type="common">Asian tiger mosquito</name>
    <name type="synonym">Stegomyia albopicta</name>
    <dbReference type="NCBI Taxonomy" id="7160"/>
    <lineage>
        <taxon>Eukaryota</taxon>
        <taxon>Metazoa</taxon>
        <taxon>Ecdysozoa</taxon>
        <taxon>Arthropoda</taxon>
        <taxon>Hexapoda</taxon>
        <taxon>Insecta</taxon>
        <taxon>Pterygota</taxon>
        <taxon>Neoptera</taxon>
        <taxon>Endopterygota</taxon>
        <taxon>Diptera</taxon>
        <taxon>Nematocera</taxon>
        <taxon>Culicoidea</taxon>
        <taxon>Culicidae</taxon>
        <taxon>Culicinae</taxon>
        <taxon>Aedini</taxon>
        <taxon>Aedes</taxon>
        <taxon>Stegomyia</taxon>
    </lineage>
</organism>
<dbReference type="GeneID" id="134288664"/>
<evidence type="ECO:0000313" key="7">
    <source>
        <dbReference type="EnsemblMetazoa" id="AALFPA23_010598.P14858"/>
    </source>
</evidence>
<dbReference type="Gene3D" id="1.10.238.20">
    <property type="entry name" value="Pheromone/general odorant binding protein domain"/>
    <property type="match status" value="2"/>
</dbReference>
<dbReference type="Proteomes" id="UP000069940">
    <property type="component" value="Unassembled WGS sequence"/>
</dbReference>
<reference evidence="8" key="1">
    <citation type="journal article" date="2015" name="Proc. Natl. Acad. Sci. U.S.A.">
        <title>Genome sequence of the Asian Tiger mosquito, Aedes albopictus, reveals insights into its biology, genetics, and evolution.</title>
        <authorList>
            <person name="Chen X.G."/>
            <person name="Jiang X."/>
            <person name="Gu J."/>
            <person name="Xu M."/>
            <person name="Wu Y."/>
            <person name="Deng Y."/>
            <person name="Zhang C."/>
            <person name="Bonizzoni M."/>
            <person name="Dermauw W."/>
            <person name="Vontas J."/>
            <person name="Armbruster P."/>
            <person name="Huang X."/>
            <person name="Yang Y."/>
            <person name="Zhang H."/>
            <person name="He W."/>
            <person name="Peng H."/>
            <person name="Liu Y."/>
            <person name="Wu K."/>
            <person name="Chen J."/>
            <person name="Lirakis M."/>
            <person name="Topalis P."/>
            <person name="Van Leeuwen T."/>
            <person name="Hall A.B."/>
            <person name="Jiang X."/>
            <person name="Thorpe C."/>
            <person name="Mueller R.L."/>
            <person name="Sun C."/>
            <person name="Waterhouse R.M."/>
            <person name="Yan G."/>
            <person name="Tu Z.J."/>
            <person name="Fang X."/>
            <person name="James A.A."/>
        </authorList>
    </citation>
    <scope>NUCLEOTIDE SEQUENCE [LARGE SCALE GENOMIC DNA]</scope>
    <source>
        <strain evidence="8">Foshan</strain>
    </source>
</reference>
<evidence type="ECO:0000256" key="2">
    <source>
        <dbReference type="ARBA" id="ARBA00008098"/>
    </source>
</evidence>
<comment type="subcellular location">
    <subcellularLocation>
        <location evidence="1">Secreted</location>
    </subcellularLocation>
</comment>
<dbReference type="SUPFAM" id="SSF47565">
    <property type="entry name" value="Insect pheromone/odorant-binding proteins"/>
    <property type="match status" value="2"/>
</dbReference>
<feature type="signal peptide" evidence="6">
    <location>
        <begin position="1"/>
        <end position="25"/>
    </location>
</feature>
<evidence type="ECO:0000256" key="6">
    <source>
        <dbReference type="SAM" id="SignalP"/>
    </source>
</evidence>
<keyword evidence="3" id="KW-0964">Secreted</keyword>
<dbReference type="Pfam" id="PF01395">
    <property type="entry name" value="PBP_GOBP"/>
    <property type="match status" value="1"/>
</dbReference>
<protein>
    <submittedName>
        <fullName evidence="7">Uncharacterized protein</fullName>
    </submittedName>
</protein>
<dbReference type="PANTHER" id="PTHR11857">
    <property type="entry name" value="ODORANT BINDING PROTEIN-RELATED"/>
    <property type="match status" value="1"/>
</dbReference>
<evidence type="ECO:0000256" key="5">
    <source>
        <dbReference type="ARBA" id="ARBA00023157"/>
    </source>
</evidence>
<accession>A0ABM1YMW3</accession>
<dbReference type="InterPro" id="IPR006170">
    <property type="entry name" value="PBP/GOBP"/>
</dbReference>